<feature type="region of interest" description="Disordered" evidence="4">
    <location>
        <begin position="333"/>
        <end position="359"/>
    </location>
</feature>
<keyword evidence="2" id="KW-0238">DNA-binding</keyword>
<dbReference type="PANTHER" id="PTHR47894:SF4">
    <property type="entry name" value="HTH-TYPE TRANSCRIPTIONAL REGULATOR GADX"/>
    <property type="match status" value="1"/>
</dbReference>
<dbReference type="SMART" id="SM00342">
    <property type="entry name" value="HTH_ARAC"/>
    <property type="match status" value="1"/>
</dbReference>
<gene>
    <name evidence="5" type="ORF">POT9AD_5228</name>
</gene>
<dbReference type="AlphaFoldDB" id="A0A653BC93"/>
<evidence type="ECO:0000313" key="5">
    <source>
        <dbReference type="EMBL" id="VDN66203.1"/>
    </source>
</evidence>
<accession>A0A653BC93</accession>
<evidence type="ECO:0000256" key="1">
    <source>
        <dbReference type="ARBA" id="ARBA00023015"/>
    </source>
</evidence>
<dbReference type="PANTHER" id="PTHR47894">
    <property type="entry name" value="HTH-TYPE TRANSCRIPTIONAL REGULATOR GADX"/>
    <property type="match status" value="1"/>
</dbReference>
<dbReference type="GO" id="GO:0005829">
    <property type="term" value="C:cytosol"/>
    <property type="evidence" value="ECO:0007669"/>
    <property type="project" value="TreeGrafter"/>
</dbReference>
<dbReference type="InterPro" id="IPR032687">
    <property type="entry name" value="AraC-type_N"/>
</dbReference>
<dbReference type="EMBL" id="LR130779">
    <property type="protein sequence ID" value="VDN66203.1"/>
    <property type="molecule type" value="Genomic_DNA"/>
</dbReference>
<dbReference type="OrthoDB" id="6506763at2"/>
<dbReference type="Pfam" id="PF12625">
    <property type="entry name" value="Arabinose_bd"/>
    <property type="match status" value="1"/>
</dbReference>
<keyword evidence="1" id="KW-0805">Transcription regulation</keyword>
<sequence>MSIRYEVRSAALTGLPAEVTALGGNLDDLLAAVGLNRTALADGDRLIRIEQVIRLLCEAARQLACPDLGLRVAGHQGLQMLGPLGRLLAREADLHGAFSAAQRYLALHNKAEHWRLSAIGDQVEVRRIEHFFAEEGGQQYREMAIAACARMVRAMGGANLHPLRIAFSHSPVASLACYRRHLGCEVLFDQEHDCLIYAASVLQRPVLAMAGRDEPHLDDYPRTLLDGLQDSLELQVRSLITQTLGMRQHSLGHIAQLLCLHPRTLQRRLQAEGLHFKQLVHRVKMDTASWHVQASNMPLTLLADVLGYADLAAFSKAFRNEFGQSPSTWRQLHGNLPDLSAAPPRPPRSAARRSSARPR</sequence>
<dbReference type="InterPro" id="IPR009057">
    <property type="entry name" value="Homeodomain-like_sf"/>
</dbReference>
<dbReference type="Pfam" id="PF12833">
    <property type="entry name" value="HTH_18"/>
    <property type="match status" value="1"/>
</dbReference>
<evidence type="ECO:0000256" key="4">
    <source>
        <dbReference type="SAM" id="MobiDB-lite"/>
    </source>
</evidence>
<reference evidence="5" key="1">
    <citation type="submission" date="2018-11" db="EMBL/GenBank/DDBJ databases">
        <authorList>
            <consortium name="Genoscope - CEA"/>
            <person name="William W."/>
        </authorList>
    </citation>
    <scope>NUCLEOTIDE SEQUENCE [LARGE SCALE GENOMIC DNA]</scope>
    <source>
        <strain evidence="5">T9AD</strain>
    </source>
</reference>
<dbReference type="GO" id="GO:0003700">
    <property type="term" value="F:DNA-binding transcription factor activity"/>
    <property type="evidence" value="ECO:0007669"/>
    <property type="project" value="InterPro"/>
</dbReference>
<dbReference type="GO" id="GO:0000976">
    <property type="term" value="F:transcription cis-regulatory region binding"/>
    <property type="evidence" value="ECO:0007669"/>
    <property type="project" value="TreeGrafter"/>
</dbReference>
<name>A0A653BC93_ECTOL</name>
<evidence type="ECO:0000256" key="3">
    <source>
        <dbReference type="ARBA" id="ARBA00023163"/>
    </source>
</evidence>
<dbReference type="PROSITE" id="PS01124">
    <property type="entry name" value="HTH_ARAC_FAMILY_2"/>
    <property type="match status" value="1"/>
</dbReference>
<keyword evidence="3" id="KW-0804">Transcription</keyword>
<protein>
    <submittedName>
        <fullName evidence="5">AraC family transcriptional regulator</fullName>
    </submittedName>
</protein>
<dbReference type="Gene3D" id="1.10.10.60">
    <property type="entry name" value="Homeodomain-like"/>
    <property type="match status" value="1"/>
</dbReference>
<evidence type="ECO:0000256" key="2">
    <source>
        <dbReference type="ARBA" id="ARBA00023125"/>
    </source>
</evidence>
<dbReference type="InterPro" id="IPR018060">
    <property type="entry name" value="HTH_AraC"/>
</dbReference>
<dbReference type="SUPFAM" id="SSF46689">
    <property type="entry name" value="Homeodomain-like"/>
    <property type="match status" value="1"/>
</dbReference>
<proteinExistence type="predicted"/>
<feature type="compositionally biased region" description="Basic residues" evidence="4">
    <location>
        <begin position="350"/>
        <end position="359"/>
    </location>
</feature>
<organism evidence="5">
    <name type="scientific">Ectopseudomonas oleovorans</name>
    <name type="common">Pseudomonas oleovorans</name>
    <dbReference type="NCBI Taxonomy" id="301"/>
    <lineage>
        <taxon>Bacteria</taxon>
        <taxon>Pseudomonadati</taxon>
        <taxon>Pseudomonadota</taxon>
        <taxon>Gammaproteobacteria</taxon>
        <taxon>Pseudomonadales</taxon>
        <taxon>Pseudomonadaceae</taxon>
        <taxon>Ectopseudomonas</taxon>
    </lineage>
</organism>